<dbReference type="GO" id="GO:0032259">
    <property type="term" value="P:methylation"/>
    <property type="evidence" value="ECO:0007669"/>
    <property type="project" value="UniProtKB-KW"/>
</dbReference>
<comment type="similarity">
    <text evidence="7 8">Belongs to the class I-like SAM-binding methyltransferase superfamily. C5-methyltransferase family.</text>
</comment>
<evidence type="ECO:0000313" key="10">
    <source>
        <dbReference type="Proteomes" id="UP000236724"/>
    </source>
</evidence>
<dbReference type="EMBL" id="FMSV02000136">
    <property type="protein sequence ID" value="SEH04943.1"/>
    <property type="molecule type" value="Genomic_DNA"/>
</dbReference>
<dbReference type="SUPFAM" id="SSF53335">
    <property type="entry name" value="S-adenosyl-L-methionine-dependent methyltransferases"/>
    <property type="match status" value="1"/>
</dbReference>
<dbReference type="Gene3D" id="3.90.120.10">
    <property type="entry name" value="DNA Methylase, subunit A, domain 2"/>
    <property type="match status" value="1"/>
</dbReference>
<dbReference type="NCBIfam" id="TIGR00675">
    <property type="entry name" value="dcm"/>
    <property type="match status" value="1"/>
</dbReference>
<dbReference type="AlphaFoldDB" id="A0A1H6F5W2"/>
<evidence type="ECO:0000256" key="3">
    <source>
        <dbReference type="ARBA" id="ARBA00022679"/>
    </source>
</evidence>
<evidence type="ECO:0000256" key="4">
    <source>
        <dbReference type="ARBA" id="ARBA00022691"/>
    </source>
</evidence>
<name>A0A1H6F5W2_9GAMM</name>
<dbReference type="InterPro" id="IPR029063">
    <property type="entry name" value="SAM-dependent_MTases_sf"/>
</dbReference>
<dbReference type="InterPro" id="IPR050390">
    <property type="entry name" value="C5-Methyltransferase"/>
</dbReference>
<evidence type="ECO:0000256" key="5">
    <source>
        <dbReference type="ARBA" id="ARBA00022747"/>
    </source>
</evidence>
<comment type="catalytic activity">
    <reaction evidence="6">
        <text>a 2'-deoxycytidine in DNA + S-adenosyl-L-methionine = a 5-methyl-2'-deoxycytidine in DNA + S-adenosyl-L-homocysteine + H(+)</text>
        <dbReference type="Rhea" id="RHEA:13681"/>
        <dbReference type="Rhea" id="RHEA-COMP:11369"/>
        <dbReference type="Rhea" id="RHEA-COMP:11370"/>
        <dbReference type="ChEBI" id="CHEBI:15378"/>
        <dbReference type="ChEBI" id="CHEBI:57856"/>
        <dbReference type="ChEBI" id="CHEBI:59789"/>
        <dbReference type="ChEBI" id="CHEBI:85452"/>
        <dbReference type="ChEBI" id="CHEBI:85454"/>
        <dbReference type="EC" id="2.1.1.37"/>
    </reaction>
</comment>
<keyword evidence="4 7" id="KW-0949">S-adenosyl-L-methionine</keyword>
<dbReference type="Gene3D" id="3.40.50.150">
    <property type="entry name" value="Vaccinia Virus protein VP39"/>
    <property type="match status" value="1"/>
</dbReference>
<dbReference type="PANTHER" id="PTHR10629:SF52">
    <property type="entry name" value="DNA (CYTOSINE-5)-METHYLTRANSFERASE 1"/>
    <property type="match status" value="1"/>
</dbReference>
<dbReference type="Pfam" id="PF00145">
    <property type="entry name" value="DNA_methylase"/>
    <property type="match status" value="2"/>
</dbReference>
<keyword evidence="3 7" id="KW-0808">Transferase</keyword>
<evidence type="ECO:0000313" key="9">
    <source>
        <dbReference type="EMBL" id="SEH04943.1"/>
    </source>
</evidence>
<dbReference type="InterPro" id="IPR001525">
    <property type="entry name" value="C5_MeTfrase"/>
</dbReference>
<dbReference type="GO" id="GO:0044027">
    <property type="term" value="P:negative regulation of gene expression via chromosomal CpG island methylation"/>
    <property type="evidence" value="ECO:0007669"/>
    <property type="project" value="TreeGrafter"/>
</dbReference>
<dbReference type="PROSITE" id="PS51679">
    <property type="entry name" value="SAM_MT_C5"/>
    <property type="match status" value="1"/>
</dbReference>
<gene>
    <name evidence="9" type="primary">bspRIM_2</name>
    <name evidence="9" type="ORF">MBHS_00796</name>
</gene>
<dbReference type="OrthoDB" id="9813719at2"/>
<dbReference type="PRINTS" id="PR00105">
    <property type="entry name" value="C5METTRFRASE"/>
</dbReference>
<dbReference type="GO" id="GO:0003677">
    <property type="term" value="F:DNA binding"/>
    <property type="evidence" value="ECO:0007669"/>
    <property type="project" value="TreeGrafter"/>
</dbReference>
<proteinExistence type="inferred from homology"/>
<protein>
    <recommendedName>
        <fullName evidence="1">DNA (cytosine-5-)-methyltransferase</fullName>
        <ecNumber evidence="1">2.1.1.37</ecNumber>
    </recommendedName>
</protein>
<keyword evidence="5" id="KW-0680">Restriction system</keyword>
<dbReference type="GO" id="GO:0009307">
    <property type="term" value="P:DNA restriction-modification system"/>
    <property type="evidence" value="ECO:0007669"/>
    <property type="project" value="UniProtKB-KW"/>
</dbReference>
<dbReference type="Proteomes" id="UP000236724">
    <property type="component" value="Unassembled WGS sequence"/>
</dbReference>
<organism evidence="9 10">
    <name type="scientific">Candidatus Venteria ishoeyi</name>
    <dbReference type="NCBI Taxonomy" id="1899563"/>
    <lineage>
        <taxon>Bacteria</taxon>
        <taxon>Pseudomonadati</taxon>
        <taxon>Pseudomonadota</taxon>
        <taxon>Gammaproteobacteria</taxon>
        <taxon>Thiotrichales</taxon>
        <taxon>Thiotrichaceae</taxon>
        <taxon>Venteria</taxon>
    </lineage>
</organism>
<dbReference type="PANTHER" id="PTHR10629">
    <property type="entry name" value="CYTOSINE-SPECIFIC METHYLTRANSFERASE"/>
    <property type="match status" value="1"/>
</dbReference>
<evidence type="ECO:0000256" key="7">
    <source>
        <dbReference type="PROSITE-ProRule" id="PRU01016"/>
    </source>
</evidence>
<keyword evidence="2 7" id="KW-0489">Methyltransferase</keyword>
<evidence type="ECO:0000256" key="2">
    <source>
        <dbReference type="ARBA" id="ARBA00022603"/>
    </source>
</evidence>
<dbReference type="GO" id="GO:0003886">
    <property type="term" value="F:DNA (cytosine-5-)-methyltransferase activity"/>
    <property type="evidence" value="ECO:0007669"/>
    <property type="project" value="UniProtKB-EC"/>
</dbReference>
<dbReference type="RefSeq" id="WP_103918947.1">
    <property type="nucleotide sequence ID" value="NZ_FMSV02000136.1"/>
</dbReference>
<dbReference type="EC" id="2.1.1.37" evidence="1"/>
<reference evidence="9 10" key="1">
    <citation type="submission" date="2016-10" db="EMBL/GenBank/DDBJ databases">
        <authorList>
            <person name="de Groot N.N."/>
        </authorList>
    </citation>
    <scope>NUCLEOTIDE SEQUENCE [LARGE SCALE GENOMIC DNA]</scope>
    <source>
        <strain evidence="9">MBHS1</strain>
    </source>
</reference>
<evidence type="ECO:0000256" key="6">
    <source>
        <dbReference type="ARBA" id="ARBA00047422"/>
    </source>
</evidence>
<feature type="active site" evidence="7">
    <location>
        <position position="134"/>
    </location>
</feature>
<evidence type="ECO:0000256" key="1">
    <source>
        <dbReference type="ARBA" id="ARBA00011975"/>
    </source>
</evidence>
<sequence>MNPIPVVDLFAGPGGLGEGFSAYTDSDGNPVFDIVLSIEKQQDAHSTLELRSFFRKFPKDKKPEEYYQYLRKEISRKELFESYPKEAGCAKNEAWKAELGNNSSELNMRIDSRIREMKENTPNNCWVLIGGPPCQAYSVVGRSRNKGIKDYSPENDHRSYLYKQYLRIISEHKPALFVMENVKGMLSSKLNGKSVFEKIIDDLQHPSRSKIIPSSEKYEMEYEIYPLTFPQSQNKNKKYKPEDFIIESEKYGIPQARHRVILLGVRKDFTLCKPGSLIENSVVTVHDVIGNLPKLRSGLSREYDSLDTWVKQLIAAADSPWLENGIKNKKFKELQEIVLNVLLEIEKQYLNRGNEFIFCKPEVKSELVWWYIDNNLDGVCNHASRSHMSEDLHRYLYAACFSKYFGYSPIIMEFPEELIPNHKNAKSGHFNDRFRVQLKDKPASTITSHISKDGHYFIHYDPEQSRSLTVREAARLQTFPDNYFFEGSRTQQYIQVGNAVPPLLASKIAEVVYELIVKNIE</sequence>
<evidence type="ECO:0000256" key="8">
    <source>
        <dbReference type="RuleBase" id="RU000416"/>
    </source>
</evidence>
<keyword evidence="10" id="KW-1185">Reference proteome</keyword>
<accession>A0A1H6F5W2</accession>